<proteinExistence type="predicted"/>
<gene>
    <name evidence="1" type="ORF">LCGC14_2250330</name>
</gene>
<evidence type="ECO:0000313" key="1">
    <source>
        <dbReference type="EMBL" id="KKL55945.1"/>
    </source>
</evidence>
<sequence length="152" mass="18033">MSFTKDELERIVKSSLKKLRKLDKKLLDINVNERTITHKLAEYLQQNFPEFNVDCEYNRFEDLVKRLEFPKDKINGEDTEAKSVFPDIIIHKRGIQENNLLVIEVKKSSNINPADFDQLKLHTFRQEPYGYTFGLFLRIDLDGENDKLEWVL</sequence>
<organism evidence="1">
    <name type="scientific">marine sediment metagenome</name>
    <dbReference type="NCBI Taxonomy" id="412755"/>
    <lineage>
        <taxon>unclassified sequences</taxon>
        <taxon>metagenomes</taxon>
        <taxon>ecological metagenomes</taxon>
    </lineage>
</organism>
<name>A0A0F9FFB1_9ZZZZ</name>
<comment type="caution">
    <text evidence="1">The sequence shown here is derived from an EMBL/GenBank/DDBJ whole genome shotgun (WGS) entry which is preliminary data.</text>
</comment>
<dbReference type="EMBL" id="LAZR01030658">
    <property type="protein sequence ID" value="KKL55945.1"/>
    <property type="molecule type" value="Genomic_DNA"/>
</dbReference>
<evidence type="ECO:0008006" key="2">
    <source>
        <dbReference type="Google" id="ProtNLM"/>
    </source>
</evidence>
<accession>A0A0F9FFB1</accession>
<dbReference type="AlphaFoldDB" id="A0A0F9FFB1"/>
<reference evidence="1" key="1">
    <citation type="journal article" date="2015" name="Nature">
        <title>Complex archaea that bridge the gap between prokaryotes and eukaryotes.</title>
        <authorList>
            <person name="Spang A."/>
            <person name="Saw J.H."/>
            <person name="Jorgensen S.L."/>
            <person name="Zaremba-Niedzwiedzka K."/>
            <person name="Martijn J."/>
            <person name="Lind A.E."/>
            <person name="van Eijk R."/>
            <person name="Schleper C."/>
            <person name="Guy L."/>
            <person name="Ettema T.J."/>
        </authorList>
    </citation>
    <scope>NUCLEOTIDE SEQUENCE</scope>
</reference>
<protein>
    <recommendedName>
        <fullName evidence="2">Type I restriction enzyme R protein N-terminal domain-containing protein</fullName>
    </recommendedName>
</protein>